<evidence type="ECO:0000313" key="3">
    <source>
        <dbReference type="EMBL" id="APW59945.1"/>
    </source>
</evidence>
<dbReference type="SUPFAM" id="SSF52833">
    <property type="entry name" value="Thioredoxin-like"/>
    <property type="match status" value="1"/>
</dbReference>
<dbReference type="AlphaFoldDB" id="A0A1U7CLY0"/>
<evidence type="ECO:0000313" key="4">
    <source>
        <dbReference type="Proteomes" id="UP000186309"/>
    </source>
</evidence>
<feature type="domain" description="Thioredoxin" evidence="2">
    <location>
        <begin position="36"/>
        <end position="190"/>
    </location>
</feature>
<name>A0A1U7CLY0_9BACT</name>
<dbReference type="Gene3D" id="3.40.30.10">
    <property type="entry name" value="Glutaredoxin"/>
    <property type="match status" value="1"/>
</dbReference>
<proteinExistence type="predicted"/>
<feature type="transmembrane region" description="Helical" evidence="1">
    <location>
        <begin position="20"/>
        <end position="37"/>
    </location>
</feature>
<dbReference type="Pfam" id="PF00578">
    <property type="entry name" value="AhpC-TSA"/>
    <property type="match status" value="1"/>
</dbReference>
<dbReference type="PANTHER" id="PTHR42852">
    <property type="entry name" value="THIOL:DISULFIDE INTERCHANGE PROTEIN DSBE"/>
    <property type="match status" value="1"/>
</dbReference>
<dbReference type="PROSITE" id="PS51352">
    <property type="entry name" value="THIOREDOXIN_2"/>
    <property type="match status" value="1"/>
</dbReference>
<dbReference type="InterPro" id="IPR013766">
    <property type="entry name" value="Thioredoxin_domain"/>
</dbReference>
<keyword evidence="1" id="KW-0812">Transmembrane</keyword>
<keyword evidence="1" id="KW-1133">Transmembrane helix</keyword>
<gene>
    <name evidence="3" type="primary">resA_2</name>
    <name evidence="3" type="ORF">BSF38_01406</name>
</gene>
<sequence>MTDSETSPLTEPLPKRDHTWPIVGGLFLAFWVVYLLVASPRAPEEIDLAAPGKPADYNWTLHDLDGQPVKFTNYAGKAVFLNIWATWCPPCIGEMPSIARLAGDARFQGKNIAFVCVATDDSIETVRKFVRDKQWPMTILHADGLPGVFLTDGIPATFIIAPDGRVVATTVGSHDWDRPEVVKSLEAVAAVPPKSPAPAGS</sequence>
<dbReference type="CDD" id="cd02966">
    <property type="entry name" value="TlpA_like_family"/>
    <property type="match status" value="1"/>
</dbReference>
<dbReference type="Proteomes" id="UP000186309">
    <property type="component" value="Chromosome"/>
</dbReference>
<dbReference type="GO" id="GO:0016209">
    <property type="term" value="F:antioxidant activity"/>
    <property type="evidence" value="ECO:0007669"/>
    <property type="project" value="InterPro"/>
</dbReference>
<dbReference type="PANTHER" id="PTHR42852:SF13">
    <property type="entry name" value="PROTEIN DIPZ"/>
    <property type="match status" value="1"/>
</dbReference>
<keyword evidence="1" id="KW-0472">Membrane</keyword>
<keyword evidence="4" id="KW-1185">Reference proteome</keyword>
<evidence type="ECO:0000259" key="2">
    <source>
        <dbReference type="PROSITE" id="PS51352"/>
    </source>
</evidence>
<dbReference type="GO" id="GO:0016491">
    <property type="term" value="F:oxidoreductase activity"/>
    <property type="evidence" value="ECO:0007669"/>
    <property type="project" value="InterPro"/>
</dbReference>
<dbReference type="InterPro" id="IPR000866">
    <property type="entry name" value="AhpC/TSA"/>
</dbReference>
<dbReference type="KEGG" id="pbor:BSF38_01406"/>
<reference evidence="4" key="1">
    <citation type="submission" date="2016-12" db="EMBL/GenBank/DDBJ databases">
        <title>Comparative genomics of four Isosphaeraceae planctomycetes: a common pool of plasmids and glycoside hydrolase genes.</title>
        <authorList>
            <person name="Ivanova A."/>
        </authorList>
    </citation>
    <scope>NUCLEOTIDE SEQUENCE [LARGE SCALE GENOMIC DNA]</scope>
    <source>
        <strain evidence="4">PX4</strain>
    </source>
</reference>
<dbReference type="RefSeq" id="WP_168189326.1">
    <property type="nucleotide sequence ID" value="NZ_CP019082.1"/>
</dbReference>
<evidence type="ECO:0000256" key="1">
    <source>
        <dbReference type="SAM" id="Phobius"/>
    </source>
</evidence>
<accession>A0A1U7CLY0</accession>
<dbReference type="InterPro" id="IPR050553">
    <property type="entry name" value="Thioredoxin_ResA/DsbE_sf"/>
</dbReference>
<dbReference type="EMBL" id="CP019082">
    <property type="protein sequence ID" value="APW59945.1"/>
    <property type="molecule type" value="Genomic_DNA"/>
</dbReference>
<dbReference type="STRING" id="1387353.BSF38_01406"/>
<protein>
    <submittedName>
        <fullName evidence="3">Thiol-disulfide oxidoreductase ResA</fullName>
    </submittedName>
</protein>
<organism evidence="3 4">
    <name type="scientific">Paludisphaera borealis</name>
    <dbReference type="NCBI Taxonomy" id="1387353"/>
    <lineage>
        <taxon>Bacteria</taxon>
        <taxon>Pseudomonadati</taxon>
        <taxon>Planctomycetota</taxon>
        <taxon>Planctomycetia</taxon>
        <taxon>Isosphaerales</taxon>
        <taxon>Isosphaeraceae</taxon>
        <taxon>Paludisphaera</taxon>
    </lineage>
</organism>
<dbReference type="InterPro" id="IPR036249">
    <property type="entry name" value="Thioredoxin-like_sf"/>
</dbReference>